<dbReference type="AlphaFoldDB" id="A0A1H3RUE9"/>
<protein>
    <submittedName>
        <fullName evidence="2">Predicted phosphoribosyltransferase</fullName>
    </submittedName>
</protein>
<accession>A0A1H3RUE9</accession>
<dbReference type="RefSeq" id="WP_091560168.1">
    <property type="nucleotide sequence ID" value="NZ_FNPH01000009.1"/>
</dbReference>
<evidence type="ECO:0000313" key="2">
    <source>
        <dbReference type="EMBL" id="SDZ29307.1"/>
    </source>
</evidence>
<keyword evidence="2" id="KW-0328">Glycosyltransferase</keyword>
<dbReference type="SUPFAM" id="SSF53271">
    <property type="entry name" value="PRTase-like"/>
    <property type="match status" value="1"/>
</dbReference>
<dbReference type="OrthoDB" id="9810066at2"/>
<name>A0A1H3RUE9_9ACTN</name>
<dbReference type="Proteomes" id="UP000242415">
    <property type="component" value="Unassembled WGS sequence"/>
</dbReference>
<feature type="domain" description="Phosphoribosyltransferase" evidence="1">
    <location>
        <begin position="25"/>
        <end position="185"/>
    </location>
</feature>
<keyword evidence="3" id="KW-1185">Reference proteome</keyword>
<dbReference type="STRING" id="405436.SAMN05444365_10993"/>
<proteinExistence type="predicted"/>
<dbReference type="Gene3D" id="3.30.1310.20">
    <property type="entry name" value="PRTase-like"/>
    <property type="match status" value="1"/>
</dbReference>
<reference evidence="3" key="1">
    <citation type="submission" date="2016-10" db="EMBL/GenBank/DDBJ databases">
        <authorList>
            <person name="Varghese N."/>
            <person name="Submissions S."/>
        </authorList>
    </citation>
    <scope>NUCLEOTIDE SEQUENCE [LARGE SCALE GENOMIC DNA]</scope>
    <source>
        <strain evidence="3">DSM 45245</strain>
    </source>
</reference>
<organism evidence="2 3">
    <name type="scientific">Micromonospora pattaloongensis</name>
    <dbReference type="NCBI Taxonomy" id="405436"/>
    <lineage>
        <taxon>Bacteria</taxon>
        <taxon>Bacillati</taxon>
        <taxon>Actinomycetota</taxon>
        <taxon>Actinomycetes</taxon>
        <taxon>Micromonosporales</taxon>
        <taxon>Micromonosporaceae</taxon>
        <taxon>Micromonospora</taxon>
    </lineage>
</organism>
<evidence type="ECO:0000259" key="1">
    <source>
        <dbReference type="Pfam" id="PF00156"/>
    </source>
</evidence>
<sequence length="220" mass="23970">MQADEFEAFRDRRDAGRALARQVAARLEEFPDAGRPLVLALPRGGLPIGQEIAARIDGELDIAVARKIGLPEQPEFGIGAVTADGPPLFNEAVLRQVGLTEADLATAVEREREEARRRLRRYRDGRAAATISERMVIVADDGLATGVTAMAALREVRAKAPRHLMFAAPVCAKEAARMLLREADTVLCVHVPERFSAVGAWYHDFAQLSDHEVEAALAQA</sequence>
<dbReference type="Gene3D" id="3.40.50.2020">
    <property type="match status" value="1"/>
</dbReference>
<dbReference type="EMBL" id="FNPH01000009">
    <property type="protein sequence ID" value="SDZ29307.1"/>
    <property type="molecule type" value="Genomic_DNA"/>
</dbReference>
<dbReference type="InterPro" id="IPR000836">
    <property type="entry name" value="PRTase_dom"/>
</dbReference>
<dbReference type="GO" id="GO:0016757">
    <property type="term" value="F:glycosyltransferase activity"/>
    <property type="evidence" value="ECO:0007669"/>
    <property type="project" value="UniProtKB-KW"/>
</dbReference>
<dbReference type="Pfam" id="PF00156">
    <property type="entry name" value="Pribosyltran"/>
    <property type="match status" value="1"/>
</dbReference>
<keyword evidence="2" id="KW-0808">Transferase</keyword>
<dbReference type="CDD" id="cd06223">
    <property type="entry name" value="PRTases_typeI"/>
    <property type="match status" value="1"/>
</dbReference>
<dbReference type="InterPro" id="IPR029057">
    <property type="entry name" value="PRTase-like"/>
</dbReference>
<evidence type="ECO:0000313" key="3">
    <source>
        <dbReference type="Proteomes" id="UP000242415"/>
    </source>
</evidence>
<gene>
    <name evidence="2" type="ORF">SAMN05444365_10993</name>
</gene>